<dbReference type="AlphaFoldDB" id="A0A1S3YSR1"/>
<accession>A0A1S3YSR1</accession>
<dbReference type="OrthoDB" id="1226116at2759"/>
<reference evidence="4" key="2">
    <citation type="submission" date="2025-08" db="UniProtKB">
        <authorList>
            <consortium name="RefSeq"/>
        </authorList>
    </citation>
    <scope>IDENTIFICATION</scope>
    <source>
        <tissue evidence="4">Leaf</tissue>
    </source>
</reference>
<dbReference type="RefSeq" id="XP_016454990.1">
    <property type="nucleotide sequence ID" value="XM_016599504.2"/>
</dbReference>
<keyword evidence="3" id="KW-1185">Reference proteome</keyword>
<dbReference type="PANTHER" id="PTHR34775">
    <property type="entry name" value="TRANSMEMBRANE PROTEIN"/>
    <property type="match status" value="1"/>
</dbReference>
<evidence type="ECO:0000313" key="3">
    <source>
        <dbReference type="Proteomes" id="UP000790787"/>
    </source>
</evidence>
<gene>
    <name evidence="4" type="primary">LOC107779151</name>
</gene>
<dbReference type="KEGG" id="nta:107779151"/>
<reference evidence="3" key="1">
    <citation type="journal article" date="2014" name="Nat. Commun.">
        <title>The tobacco genome sequence and its comparison with those of tomato and potato.</title>
        <authorList>
            <person name="Sierro N."/>
            <person name="Battey J.N."/>
            <person name="Ouadi S."/>
            <person name="Bakaher N."/>
            <person name="Bovet L."/>
            <person name="Willig A."/>
            <person name="Goepfert S."/>
            <person name="Peitsch M.C."/>
            <person name="Ivanov N.V."/>
        </authorList>
    </citation>
    <scope>NUCLEOTIDE SEQUENCE [LARGE SCALE GENOMIC DNA]</scope>
</reference>
<keyword evidence="1" id="KW-1133">Transmembrane helix</keyword>
<keyword evidence="1" id="KW-0812">Transmembrane</keyword>
<evidence type="ECO:0000313" key="4">
    <source>
        <dbReference type="RefSeq" id="XP_016454990.1"/>
    </source>
</evidence>
<feature type="chain" id="PRO_5010259321" evidence="2">
    <location>
        <begin position="30"/>
        <end position="306"/>
    </location>
</feature>
<keyword evidence="1" id="KW-0472">Membrane</keyword>
<organism evidence="3 4">
    <name type="scientific">Nicotiana tabacum</name>
    <name type="common">Common tobacco</name>
    <dbReference type="NCBI Taxonomy" id="4097"/>
    <lineage>
        <taxon>Eukaryota</taxon>
        <taxon>Viridiplantae</taxon>
        <taxon>Streptophyta</taxon>
        <taxon>Embryophyta</taxon>
        <taxon>Tracheophyta</taxon>
        <taxon>Spermatophyta</taxon>
        <taxon>Magnoliopsida</taxon>
        <taxon>eudicotyledons</taxon>
        <taxon>Gunneridae</taxon>
        <taxon>Pentapetalae</taxon>
        <taxon>asterids</taxon>
        <taxon>lamiids</taxon>
        <taxon>Solanales</taxon>
        <taxon>Solanaceae</taxon>
        <taxon>Nicotianoideae</taxon>
        <taxon>Nicotianeae</taxon>
        <taxon>Nicotiana</taxon>
    </lineage>
</organism>
<keyword evidence="2" id="KW-0732">Signal</keyword>
<protein>
    <submittedName>
        <fullName evidence="4">Uncharacterized protein LOC107779151</fullName>
    </submittedName>
</protein>
<feature type="transmembrane region" description="Helical" evidence="1">
    <location>
        <begin position="142"/>
        <end position="167"/>
    </location>
</feature>
<evidence type="ECO:0000256" key="1">
    <source>
        <dbReference type="SAM" id="Phobius"/>
    </source>
</evidence>
<evidence type="ECO:0000256" key="2">
    <source>
        <dbReference type="SAM" id="SignalP"/>
    </source>
</evidence>
<dbReference type="Proteomes" id="UP000790787">
    <property type="component" value="Chromosome 13"/>
</dbReference>
<feature type="signal peptide" evidence="2">
    <location>
        <begin position="1"/>
        <end position="29"/>
    </location>
</feature>
<sequence>MRTKLRSSTISKFFSLLLVILMIAFDVSSTDSPLAEVNEVDSSENDLELGQHEKVSLVRLAKGNEYSDSSERDLDQGCLTASYLQLELAETTISFDSVLESVNHINTESLSFVKDDSAFEDAQPLEMLQRSPIDRNGGNVGAFHVLGISSSSLVLGLLAATVLQIYLKRRSDKITLHPVDEVSKHNVVKEKEYSSQNWPTEVDVAGEYSCTSEMSCSFQMSSTYREKYPESVNDEAQSIEKKHRKSNRRESLAAFDEYSMGSPSFGSITTYERIHGKHESGREEVIIPVRRSSRIRSHVPSSTFRF</sequence>
<dbReference type="RefSeq" id="XP_016454990.1">
    <property type="nucleotide sequence ID" value="XM_016599504.1"/>
</dbReference>
<dbReference type="PaxDb" id="4097-A0A1S3YSR1"/>
<dbReference type="PANTHER" id="PTHR34775:SF4">
    <property type="entry name" value="TRANSMEMBRANE PROTEIN"/>
    <property type="match status" value="1"/>
</dbReference>
<name>A0A1S3YSR1_TOBAC</name>
<dbReference type="GeneID" id="107779151"/>
<proteinExistence type="predicted"/>